<dbReference type="EnsemblPlants" id="KQL12898">
    <property type="protein sequence ID" value="KQL12898"/>
    <property type="gene ID" value="SETIT_025111mg"/>
</dbReference>
<dbReference type="Gramene" id="KQL12898">
    <property type="protein sequence ID" value="KQL12898"/>
    <property type="gene ID" value="SETIT_025111mg"/>
</dbReference>
<evidence type="ECO:0000313" key="2">
    <source>
        <dbReference type="EnsemblPlants" id="KQL12898"/>
    </source>
</evidence>
<evidence type="ECO:0000313" key="3">
    <source>
        <dbReference type="Proteomes" id="UP000004995"/>
    </source>
</evidence>
<feature type="region of interest" description="Disordered" evidence="1">
    <location>
        <begin position="48"/>
        <end position="96"/>
    </location>
</feature>
<sequence length="156" mass="16594">QSDKGARQKTAEERGGNGREKSPIGAWVAVLAPLGLSGPRCPACRQTQHEASVGSGRRGPRGNVAWHGRGRGGAFASRGGGYKRGGARSRSGPMRPPSLLSLTLDSALLRIAHIADLSSIPDHLVIDLFRRTLSAGKLTEKVLKLFLATGWCSERF</sequence>
<proteinExistence type="predicted"/>
<evidence type="ECO:0000256" key="1">
    <source>
        <dbReference type="SAM" id="MobiDB-lite"/>
    </source>
</evidence>
<dbReference type="eggNOG" id="ENOG502S7AF">
    <property type="taxonomic scope" value="Eukaryota"/>
</dbReference>
<feature type="region of interest" description="Disordered" evidence="1">
    <location>
        <begin position="1"/>
        <end position="24"/>
    </location>
</feature>
<dbReference type="InParanoid" id="K3ZEW3"/>
<dbReference type="HOGENOM" id="CLU_1691328_0_0_1"/>
<name>K3ZEW3_SETIT</name>
<dbReference type="Proteomes" id="UP000004995">
    <property type="component" value="Unassembled WGS sequence"/>
</dbReference>
<reference evidence="2" key="2">
    <citation type="submission" date="2018-08" db="UniProtKB">
        <authorList>
            <consortium name="EnsemblPlants"/>
        </authorList>
    </citation>
    <scope>IDENTIFICATION</scope>
    <source>
        <strain evidence="2">Yugu1</strain>
    </source>
</reference>
<dbReference type="AlphaFoldDB" id="K3ZEW3"/>
<keyword evidence="3" id="KW-1185">Reference proteome</keyword>
<organism evidence="2 3">
    <name type="scientific">Setaria italica</name>
    <name type="common">Foxtail millet</name>
    <name type="synonym">Panicum italicum</name>
    <dbReference type="NCBI Taxonomy" id="4555"/>
    <lineage>
        <taxon>Eukaryota</taxon>
        <taxon>Viridiplantae</taxon>
        <taxon>Streptophyta</taxon>
        <taxon>Embryophyta</taxon>
        <taxon>Tracheophyta</taxon>
        <taxon>Spermatophyta</taxon>
        <taxon>Magnoliopsida</taxon>
        <taxon>Liliopsida</taxon>
        <taxon>Poales</taxon>
        <taxon>Poaceae</taxon>
        <taxon>PACMAD clade</taxon>
        <taxon>Panicoideae</taxon>
        <taxon>Panicodae</taxon>
        <taxon>Paniceae</taxon>
        <taxon>Cenchrinae</taxon>
        <taxon>Setaria</taxon>
    </lineage>
</organism>
<dbReference type="EMBL" id="AGNK02001406">
    <property type="status" value="NOT_ANNOTATED_CDS"/>
    <property type="molecule type" value="Genomic_DNA"/>
</dbReference>
<protein>
    <submittedName>
        <fullName evidence="2">Uncharacterized protein</fullName>
    </submittedName>
</protein>
<feature type="compositionally biased region" description="Basic and acidic residues" evidence="1">
    <location>
        <begin position="1"/>
        <end position="22"/>
    </location>
</feature>
<reference evidence="3" key="1">
    <citation type="journal article" date="2012" name="Nat. Biotechnol.">
        <title>Reference genome sequence of the model plant Setaria.</title>
        <authorList>
            <person name="Bennetzen J.L."/>
            <person name="Schmutz J."/>
            <person name="Wang H."/>
            <person name="Percifield R."/>
            <person name="Hawkins J."/>
            <person name="Pontaroli A.C."/>
            <person name="Estep M."/>
            <person name="Feng L."/>
            <person name="Vaughn J.N."/>
            <person name="Grimwood J."/>
            <person name="Jenkins J."/>
            <person name="Barry K."/>
            <person name="Lindquist E."/>
            <person name="Hellsten U."/>
            <person name="Deshpande S."/>
            <person name="Wang X."/>
            <person name="Wu X."/>
            <person name="Mitros T."/>
            <person name="Triplett J."/>
            <person name="Yang X."/>
            <person name="Ye C.Y."/>
            <person name="Mauro-Herrera M."/>
            <person name="Wang L."/>
            <person name="Li P."/>
            <person name="Sharma M."/>
            <person name="Sharma R."/>
            <person name="Ronald P.C."/>
            <person name="Panaud O."/>
            <person name="Kellogg E.A."/>
            <person name="Brutnell T.P."/>
            <person name="Doust A.N."/>
            <person name="Tuskan G.A."/>
            <person name="Rokhsar D."/>
            <person name="Devos K.M."/>
        </authorList>
    </citation>
    <scope>NUCLEOTIDE SEQUENCE [LARGE SCALE GENOMIC DNA]</scope>
    <source>
        <strain evidence="3">cv. Yugu1</strain>
    </source>
</reference>
<accession>K3ZEW3</accession>